<dbReference type="Gene3D" id="3.40.190.10">
    <property type="entry name" value="Periplasmic binding protein-like II"/>
    <property type="match status" value="2"/>
</dbReference>
<evidence type="ECO:0000259" key="1">
    <source>
        <dbReference type="SMART" id="SM00062"/>
    </source>
</evidence>
<proteinExistence type="predicted"/>
<dbReference type="STRING" id="526222.Desal_1358"/>
<dbReference type="eggNOG" id="COG0834">
    <property type="taxonomic scope" value="Bacteria"/>
</dbReference>
<dbReference type="AlphaFoldDB" id="C6BRI0"/>
<organism evidence="2 3">
    <name type="scientific">Maridesulfovibrio salexigens (strain ATCC 14822 / DSM 2638 / NCIMB 8403 / VKM B-1763)</name>
    <name type="common">Desulfovibrio salexigens</name>
    <dbReference type="NCBI Taxonomy" id="526222"/>
    <lineage>
        <taxon>Bacteria</taxon>
        <taxon>Pseudomonadati</taxon>
        <taxon>Thermodesulfobacteriota</taxon>
        <taxon>Desulfovibrionia</taxon>
        <taxon>Desulfovibrionales</taxon>
        <taxon>Desulfovibrionaceae</taxon>
        <taxon>Maridesulfovibrio</taxon>
    </lineage>
</organism>
<dbReference type="SMART" id="SM00062">
    <property type="entry name" value="PBPb"/>
    <property type="match status" value="1"/>
</dbReference>
<dbReference type="EMBL" id="CP001649">
    <property type="protein sequence ID" value="ACS79420.1"/>
    <property type="molecule type" value="Genomic_DNA"/>
</dbReference>
<dbReference type="InterPro" id="IPR001638">
    <property type="entry name" value="Solute-binding_3/MltF_N"/>
</dbReference>
<dbReference type="RefSeq" id="WP_015851238.1">
    <property type="nucleotide sequence ID" value="NC_012881.1"/>
</dbReference>
<dbReference type="PANTHER" id="PTHR38834">
    <property type="entry name" value="PERIPLASMIC SUBSTRATE BINDING PROTEIN FAMILY 3"/>
    <property type="match status" value="1"/>
</dbReference>
<sequence>MKILHIIYGLILTSLIYGTAYAQSLESTVFMTEVVPPYNYLKNGTIQGAGIEILMQALEAVNIKINASKIKLYPRARTYKILSSQPNTCSLTIQTPKTKNKFKWAGPITDYTCSFIARKDAKINSLADIKKNRVGVVRKTILQNKLVSLHYNAHPASTIEELIKKIEYGRTDIIFSNSHVAFEKMRTLGIDTNKYKIIHTLNIGELYFAFNSETDNTTVNKLQEGIDKIRSNGKLAKILKNHQLKH</sequence>
<dbReference type="Proteomes" id="UP000002601">
    <property type="component" value="Chromosome"/>
</dbReference>
<dbReference type="Pfam" id="PF00497">
    <property type="entry name" value="SBP_bac_3"/>
    <property type="match status" value="1"/>
</dbReference>
<gene>
    <name evidence="2" type="ordered locus">Desal_1358</name>
</gene>
<dbReference type="OrthoDB" id="5421182at2"/>
<dbReference type="KEGG" id="dsa:Desal_1358"/>
<keyword evidence="3" id="KW-1185">Reference proteome</keyword>
<dbReference type="HOGENOM" id="CLU_064076_1_1_7"/>
<dbReference type="SUPFAM" id="SSF53850">
    <property type="entry name" value="Periplasmic binding protein-like II"/>
    <property type="match status" value="1"/>
</dbReference>
<accession>C6BRI0</accession>
<dbReference type="PANTHER" id="PTHR38834:SF3">
    <property type="entry name" value="SOLUTE-BINDING PROTEIN FAMILY 3_N-TERMINAL DOMAIN-CONTAINING PROTEIN"/>
    <property type="match status" value="1"/>
</dbReference>
<reference evidence="2 3" key="1">
    <citation type="submission" date="2009-06" db="EMBL/GenBank/DDBJ databases">
        <title>Complete sequence of Desulfovibrio salexigens DSM 2638.</title>
        <authorList>
            <consortium name="US DOE Joint Genome Institute"/>
            <person name="Lucas S."/>
            <person name="Copeland A."/>
            <person name="Lapidus A."/>
            <person name="Glavina del Rio T."/>
            <person name="Tice H."/>
            <person name="Bruce D."/>
            <person name="Goodwin L."/>
            <person name="Pitluck S."/>
            <person name="Munk A.C."/>
            <person name="Brettin T."/>
            <person name="Detter J.C."/>
            <person name="Han C."/>
            <person name="Tapia R."/>
            <person name="Larimer F."/>
            <person name="Land M."/>
            <person name="Hauser L."/>
            <person name="Kyrpides N."/>
            <person name="Anderson I."/>
            <person name="Wall J.D."/>
            <person name="Arkin A.P."/>
            <person name="Dehal P."/>
            <person name="Chivian D."/>
            <person name="Giles B."/>
            <person name="Hazen T.C."/>
        </authorList>
    </citation>
    <scope>NUCLEOTIDE SEQUENCE [LARGE SCALE GENOMIC DNA]</scope>
    <source>
        <strain evidence="3">ATCC 14822 / DSM 2638 / NCIMB 8403 / VKM B-1763</strain>
    </source>
</reference>
<feature type="domain" description="Solute-binding protein family 3/N-terminal" evidence="1">
    <location>
        <begin position="26"/>
        <end position="246"/>
    </location>
</feature>
<evidence type="ECO:0000313" key="3">
    <source>
        <dbReference type="Proteomes" id="UP000002601"/>
    </source>
</evidence>
<name>C6BRI0_MARSD</name>
<evidence type="ECO:0000313" key="2">
    <source>
        <dbReference type="EMBL" id="ACS79420.1"/>
    </source>
</evidence>
<protein>
    <submittedName>
        <fullName evidence="2">Extracellular solute-binding protein family 3</fullName>
    </submittedName>
</protein>